<dbReference type="Proteomes" id="UP000223606">
    <property type="component" value="Chromosome 1"/>
</dbReference>
<feature type="domain" description="GIY-YIG" evidence="2">
    <location>
        <begin position="1"/>
        <end position="77"/>
    </location>
</feature>
<protein>
    <submittedName>
        <fullName evidence="3">GIY-YIG nuclease superfamily protein</fullName>
    </submittedName>
</protein>
<dbReference type="PANTHER" id="PTHR34477:SF5">
    <property type="entry name" value="BSL5627 PROTEIN"/>
    <property type="match status" value="1"/>
</dbReference>
<gene>
    <name evidence="3" type="ORF">HDIA_4094</name>
</gene>
<dbReference type="InterPro" id="IPR050190">
    <property type="entry name" value="UPF0213_domain"/>
</dbReference>
<keyword evidence="4" id="KW-1185">Reference proteome</keyword>
<name>A0A2C9DDD8_9HYPH</name>
<sequence>MAGWVYIMASRKHGTLYVGVTSDLPRRVHEHRNGLLPGFTERYGCKRLVWSEQFSTIGDAIAREKAVKKWRRAWKVQAIEAANPDWDDLYETLNW</sequence>
<dbReference type="Pfam" id="PF01541">
    <property type="entry name" value="GIY-YIG"/>
    <property type="match status" value="1"/>
</dbReference>
<organism evidence="3 4">
    <name type="scientific">Hartmannibacter diazotrophicus</name>
    <dbReference type="NCBI Taxonomy" id="1482074"/>
    <lineage>
        <taxon>Bacteria</taxon>
        <taxon>Pseudomonadati</taxon>
        <taxon>Pseudomonadota</taxon>
        <taxon>Alphaproteobacteria</taxon>
        <taxon>Hyphomicrobiales</taxon>
        <taxon>Pleomorphomonadaceae</taxon>
        <taxon>Hartmannibacter</taxon>
    </lineage>
</organism>
<evidence type="ECO:0000313" key="3">
    <source>
        <dbReference type="EMBL" id="SON57635.1"/>
    </source>
</evidence>
<dbReference type="OrthoDB" id="287318at2"/>
<dbReference type="SUPFAM" id="SSF82771">
    <property type="entry name" value="GIY-YIG endonuclease"/>
    <property type="match status" value="1"/>
</dbReference>
<dbReference type="CDD" id="cd10448">
    <property type="entry name" value="GIY-YIG_unchar_3"/>
    <property type="match status" value="1"/>
</dbReference>
<evidence type="ECO:0000259" key="2">
    <source>
        <dbReference type="PROSITE" id="PS50164"/>
    </source>
</evidence>
<dbReference type="SMART" id="SM00465">
    <property type="entry name" value="GIYc"/>
    <property type="match status" value="1"/>
</dbReference>
<dbReference type="InterPro" id="IPR000305">
    <property type="entry name" value="GIY-YIG_endonuc"/>
</dbReference>
<accession>A0A2C9DDD8</accession>
<dbReference type="InterPro" id="IPR035901">
    <property type="entry name" value="GIY-YIG_endonuc_sf"/>
</dbReference>
<evidence type="ECO:0000256" key="1">
    <source>
        <dbReference type="ARBA" id="ARBA00007435"/>
    </source>
</evidence>
<reference evidence="4" key="1">
    <citation type="submission" date="2017-09" db="EMBL/GenBank/DDBJ databases">
        <title>Genome sequence of Nannocystis excedens DSM 71.</title>
        <authorList>
            <person name="Blom J."/>
        </authorList>
    </citation>
    <scope>NUCLEOTIDE SEQUENCE [LARGE SCALE GENOMIC DNA]</scope>
    <source>
        <strain evidence="4">type strain: E19</strain>
    </source>
</reference>
<evidence type="ECO:0000313" key="4">
    <source>
        <dbReference type="Proteomes" id="UP000223606"/>
    </source>
</evidence>
<dbReference type="KEGG" id="hdi:HDIA_4094"/>
<proteinExistence type="inferred from homology"/>
<dbReference type="EMBL" id="LT960614">
    <property type="protein sequence ID" value="SON57635.1"/>
    <property type="molecule type" value="Genomic_DNA"/>
</dbReference>
<comment type="similarity">
    <text evidence="1">Belongs to the UPF0213 family.</text>
</comment>
<dbReference type="AlphaFoldDB" id="A0A2C9DDD8"/>
<dbReference type="Gene3D" id="3.40.1440.10">
    <property type="entry name" value="GIY-YIG endonuclease"/>
    <property type="match status" value="1"/>
</dbReference>
<dbReference type="RefSeq" id="WP_099557860.1">
    <property type="nucleotide sequence ID" value="NZ_LT960614.1"/>
</dbReference>
<dbReference type="PANTHER" id="PTHR34477">
    <property type="entry name" value="UPF0213 PROTEIN YHBQ"/>
    <property type="match status" value="1"/>
</dbReference>
<dbReference type="PROSITE" id="PS50164">
    <property type="entry name" value="GIY_YIG"/>
    <property type="match status" value="1"/>
</dbReference>